<dbReference type="EMBL" id="JAPQKL010000005">
    <property type="protein sequence ID" value="KAJ5130344.1"/>
    <property type="molecule type" value="Genomic_DNA"/>
</dbReference>
<reference evidence="1" key="2">
    <citation type="journal article" date="2023" name="IMA Fungus">
        <title>Comparative genomic study of the Penicillium genus elucidates a diverse pangenome and 15 lateral gene transfer events.</title>
        <authorList>
            <person name="Petersen C."/>
            <person name="Sorensen T."/>
            <person name="Nielsen M.R."/>
            <person name="Sondergaard T.E."/>
            <person name="Sorensen J.L."/>
            <person name="Fitzpatrick D.A."/>
            <person name="Frisvad J.C."/>
            <person name="Nielsen K.L."/>
        </authorList>
    </citation>
    <scope>NUCLEOTIDE SEQUENCE</scope>
    <source>
        <strain evidence="1">IBT 22155</strain>
    </source>
</reference>
<dbReference type="RefSeq" id="XP_056520723.1">
    <property type="nucleotide sequence ID" value="XM_056667127.1"/>
</dbReference>
<dbReference type="AlphaFoldDB" id="A0A9W9GW46"/>
<accession>A0A9W9GW46</accession>
<dbReference type="Proteomes" id="UP001149079">
    <property type="component" value="Unassembled WGS sequence"/>
</dbReference>
<reference evidence="1" key="1">
    <citation type="submission" date="2022-11" db="EMBL/GenBank/DDBJ databases">
        <authorList>
            <person name="Petersen C."/>
        </authorList>
    </citation>
    <scope>NUCLEOTIDE SEQUENCE</scope>
    <source>
        <strain evidence="1">IBT 22155</strain>
    </source>
</reference>
<organism evidence="1 2">
    <name type="scientific">Penicillium bovifimosum</name>
    <dbReference type="NCBI Taxonomy" id="126998"/>
    <lineage>
        <taxon>Eukaryota</taxon>
        <taxon>Fungi</taxon>
        <taxon>Dikarya</taxon>
        <taxon>Ascomycota</taxon>
        <taxon>Pezizomycotina</taxon>
        <taxon>Eurotiomycetes</taxon>
        <taxon>Eurotiomycetidae</taxon>
        <taxon>Eurotiales</taxon>
        <taxon>Aspergillaceae</taxon>
        <taxon>Penicillium</taxon>
    </lineage>
</organism>
<dbReference type="GeneID" id="81406297"/>
<evidence type="ECO:0000313" key="2">
    <source>
        <dbReference type="Proteomes" id="UP001149079"/>
    </source>
</evidence>
<keyword evidence="2" id="KW-1185">Reference proteome</keyword>
<dbReference type="OrthoDB" id="4358598at2759"/>
<sequence length="191" mass="21601">MPPRAVSYRVTDTDDDPHDPPETFIFIARASEYASDATSTYIHLQRCTYSALGRYAMQYGITAGSLIRDLHIVQDPRMQLNEHNLNDMRGYIRESSRTNGRICLVVVGWSGFTTHARSFETLFNMVFSPRECVRLLVFADGQFYPIYVETVLDYLCGLSMPLSQGDPTTRFTAQFLGSTENASNCRPSSSR</sequence>
<proteinExistence type="predicted"/>
<name>A0A9W9GW46_9EURO</name>
<comment type="caution">
    <text evidence="1">The sequence shown here is derived from an EMBL/GenBank/DDBJ whole genome shotgun (WGS) entry which is preliminary data.</text>
</comment>
<evidence type="ECO:0000313" key="1">
    <source>
        <dbReference type="EMBL" id="KAJ5130344.1"/>
    </source>
</evidence>
<protein>
    <submittedName>
        <fullName evidence="1">Uncharacterized protein</fullName>
    </submittedName>
</protein>
<gene>
    <name evidence="1" type="ORF">N7515_006383</name>
</gene>